<sequence>MNNKTDDAVYQNRKQHGEGKHLQHIIKKGTSRTTPEVDGIEVADGNRRGCKLLNQNKNLKSKPGWEKTEKDSKYRRQT</sequence>
<proteinExistence type="predicted"/>
<protein>
    <submittedName>
        <fullName evidence="2">Uncharacterized protein</fullName>
    </submittedName>
</protein>
<feature type="compositionally biased region" description="Basic and acidic residues" evidence="1">
    <location>
        <begin position="63"/>
        <end position="78"/>
    </location>
</feature>
<accession>A0A2G5E468</accession>
<gene>
    <name evidence="2" type="ORF">AQUCO_01200043v1</name>
</gene>
<evidence type="ECO:0000313" key="2">
    <source>
        <dbReference type="EMBL" id="PIA50578.1"/>
    </source>
</evidence>
<reference evidence="2 3" key="1">
    <citation type="submission" date="2017-09" db="EMBL/GenBank/DDBJ databases">
        <title>WGS assembly of Aquilegia coerulea Goldsmith.</title>
        <authorList>
            <person name="Hodges S."/>
            <person name="Kramer E."/>
            <person name="Nordborg M."/>
            <person name="Tomkins J."/>
            <person name="Borevitz J."/>
            <person name="Derieg N."/>
            <person name="Yan J."/>
            <person name="Mihaltcheva S."/>
            <person name="Hayes R.D."/>
            <person name="Rokhsar D."/>
        </authorList>
    </citation>
    <scope>NUCLEOTIDE SEQUENCE [LARGE SCALE GENOMIC DNA]</scope>
    <source>
        <strain evidence="3">cv. Goldsmith</strain>
    </source>
</reference>
<evidence type="ECO:0000256" key="1">
    <source>
        <dbReference type="SAM" id="MobiDB-lite"/>
    </source>
</evidence>
<dbReference type="EMBL" id="KZ305029">
    <property type="protein sequence ID" value="PIA50578.1"/>
    <property type="molecule type" value="Genomic_DNA"/>
</dbReference>
<organism evidence="2 3">
    <name type="scientific">Aquilegia coerulea</name>
    <name type="common">Rocky mountain columbine</name>
    <dbReference type="NCBI Taxonomy" id="218851"/>
    <lineage>
        <taxon>Eukaryota</taxon>
        <taxon>Viridiplantae</taxon>
        <taxon>Streptophyta</taxon>
        <taxon>Embryophyta</taxon>
        <taxon>Tracheophyta</taxon>
        <taxon>Spermatophyta</taxon>
        <taxon>Magnoliopsida</taxon>
        <taxon>Ranunculales</taxon>
        <taxon>Ranunculaceae</taxon>
        <taxon>Thalictroideae</taxon>
        <taxon>Aquilegia</taxon>
    </lineage>
</organism>
<evidence type="ECO:0000313" key="3">
    <source>
        <dbReference type="Proteomes" id="UP000230069"/>
    </source>
</evidence>
<dbReference type="AlphaFoldDB" id="A0A2G5E468"/>
<feature type="region of interest" description="Disordered" evidence="1">
    <location>
        <begin position="1"/>
        <end position="37"/>
    </location>
</feature>
<name>A0A2G5E468_AQUCA</name>
<dbReference type="InParanoid" id="A0A2G5E468"/>
<dbReference type="Proteomes" id="UP000230069">
    <property type="component" value="Unassembled WGS sequence"/>
</dbReference>
<keyword evidence="3" id="KW-1185">Reference proteome</keyword>
<feature type="region of interest" description="Disordered" evidence="1">
    <location>
        <begin position="52"/>
        <end position="78"/>
    </location>
</feature>